<comment type="caution">
    <text evidence="8">The sequence shown here is derived from an EMBL/GenBank/DDBJ whole genome shotgun (WGS) entry which is preliminary data.</text>
</comment>
<dbReference type="AlphaFoldDB" id="A0A0R1RGC8"/>
<organism evidence="8 9">
    <name type="scientific">Lacticaseibacillus manihotivorans DSM 13343 = JCM 12514</name>
    <dbReference type="NCBI Taxonomy" id="1423769"/>
    <lineage>
        <taxon>Bacteria</taxon>
        <taxon>Bacillati</taxon>
        <taxon>Bacillota</taxon>
        <taxon>Bacilli</taxon>
        <taxon>Lactobacillales</taxon>
        <taxon>Lactobacillaceae</taxon>
        <taxon>Lacticaseibacillus</taxon>
    </lineage>
</organism>
<evidence type="ECO:0000256" key="5">
    <source>
        <dbReference type="ARBA" id="ARBA00023136"/>
    </source>
</evidence>
<feature type="transmembrane region" description="Helical" evidence="6">
    <location>
        <begin position="216"/>
        <end position="243"/>
    </location>
</feature>
<dbReference type="Gene3D" id="3.60.15.10">
    <property type="entry name" value="Ribonuclease Z/Hydroxyacylglutathione hydrolase-like"/>
    <property type="match status" value="1"/>
</dbReference>
<evidence type="ECO:0000256" key="3">
    <source>
        <dbReference type="ARBA" id="ARBA00022692"/>
    </source>
</evidence>
<dbReference type="RefSeq" id="WP_056962333.1">
    <property type="nucleotide sequence ID" value="NZ_AZEU01000018.1"/>
</dbReference>
<dbReference type="EMBL" id="AZEU01000018">
    <property type="protein sequence ID" value="KRL53253.1"/>
    <property type="molecule type" value="Genomic_DNA"/>
</dbReference>
<dbReference type="InterPro" id="IPR036866">
    <property type="entry name" value="RibonucZ/Hydroxyglut_hydro"/>
</dbReference>
<keyword evidence="5 6" id="KW-0472">Membrane</keyword>
<dbReference type="Pfam" id="PF00753">
    <property type="entry name" value="Lactamase_B"/>
    <property type="match status" value="1"/>
</dbReference>
<dbReference type="InterPro" id="IPR035681">
    <property type="entry name" value="ComA-like_MBL"/>
</dbReference>
<dbReference type="InterPro" id="IPR001279">
    <property type="entry name" value="Metallo-B-lactamas"/>
</dbReference>
<dbReference type="OrthoDB" id="9761531at2"/>
<dbReference type="CDD" id="cd07731">
    <property type="entry name" value="ComA-like_MBL-fold"/>
    <property type="match status" value="1"/>
</dbReference>
<feature type="transmembrane region" description="Helical" evidence="6">
    <location>
        <begin position="418"/>
        <end position="438"/>
    </location>
</feature>
<evidence type="ECO:0000256" key="1">
    <source>
        <dbReference type="ARBA" id="ARBA00004651"/>
    </source>
</evidence>
<dbReference type="PANTHER" id="PTHR30619">
    <property type="entry name" value="DNA INTERNALIZATION/COMPETENCE PROTEIN COMEC/REC2"/>
    <property type="match status" value="1"/>
</dbReference>
<gene>
    <name evidence="8" type="ORF">FD01_GL001358</name>
</gene>
<feature type="transmembrane region" description="Helical" evidence="6">
    <location>
        <begin position="366"/>
        <end position="389"/>
    </location>
</feature>
<accession>A0A0R1RGC8</accession>
<feature type="transmembrane region" description="Helical" evidence="6">
    <location>
        <begin position="322"/>
        <end position="346"/>
    </location>
</feature>
<dbReference type="Pfam" id="PF03772">
    <property type="entry name" value="Competence"/>
    <property type="match status" value="1"/>
</dbReference>
<feature type="transmembrane region" description="Helical" evidence="6">
    <location>
        <begin position="290"/>
        <end position="310"/>
    </location>
</feature>
<feature type="transmembrane region" description="Helical" evidence="6">
    <location>
        <begin position="12"/>
        <end position="35"/>
    </location>
</feature>
<reference evidence="8 9" key="1">
    <citation type="journal article" date="2015" name="Genome Announc.">
        <title>Expanding the biotechnology potential of lactobacilli through comparative genomics of 213 strains and associated genera.</title>
        <authorList>
            <person name="Sun Z."/>
            <person name="Harris H.M."/>
            <person name="McCann A."/>
            <person name="Guo C."/>
            <person name="Argimon S."/>
            <person name="Zhang W."/>
            <person name="Yang X."/>
            <person name="Jeffery I.B."/>
            <person name="Cooney J.C."/>
            <person name="Kagawa T.F."/>
            <person name="Liu W."/>
            <person name="Song Y."/>
            <person name="Salvetti E."/>
            <person name="Wrobel A."/>
            <person name="Rasinkangas P."/>
            <person name="Parkhill J."/>
            <person name="Rea M.C."/>
            <person name="O'Sullivan O."/>
            <person name="Ritari J."/>
            <person name="Douillard F.P."/>
            <person name="Paul Ross R."/>
            <person name="Yang R."/>
            <person name="Briner A.E."/>
            <person name="Felis G.E."/>
            <person name="de Vos W.M."/>
            <person name="Barrangou R."/>
            <person name="Klaenhammer T.R."/>
            <person name="Caufield P.W."/>
            <person name="Cui Y."/>
            <person name="Zhang H."/>
            <person name="O'Toole P.W."/>
        </authorList>
    </citation>
    <scope>NUCLEOTIDE SEQUENCE [LARGE SCALE GENOMIC DNA]</scope>
    <source>
        <strain evidence="8 9">DSM 13343</strain>
    </source>
</reference>
<evidence type="ECO:0000256" key="4">
    <source>
        <dbReference type="ARBA" id="ARBA00022989"/>
    </source>
</evidence>
<dbReference type="GO" id="GO:0005886">
    <property type="term" value="C:plasma membrane"/>
    <property type="evidence" value="ECO:0007669"/>
    <property type="project" value="UniProtKB-SubCell"/>
</dbReference>
<evidence type="ECO:0000313" key="8">
    <source>
        <dbReference type="EMBL" id="KRL53253.1"/>
    </source>
</evidence>
<dbReference type="PATRIC" id="fig|1423769.4.peg.1459"/>
<proteinExistence type="predicted"/>
<dbReference type="PANTHER" id="PTHR30619:SF7">
    <property type="entry name" value="BETA-LACTAMASE DOMAIN PROTEIN"/>
    <property type="match status" value="1"/>
</dbReference>
<dbReference type="Proteomes" id="UP000051790">
    <property type="component" value="Unassembled WGS sequence"/>
</dbReference>
<evidence type="ECO:0000256" key="2">
    <source>
        <dbReference type="ARBA" id="ARBA00022475"/>
    </source>
</evidence>
<dbReference type="SUPFAM" id="SSF56281">
    <property type="entry name" value="Metallo-hydrolase/oxidoreductase"/>
    <property type="match status" value="1"/>
</dbReference>
<sequence length="717" mass="78653">MNGRVWPLTAAFLAGILFFVGPAWVGVILVSWTLYKTRRLLGWWLLVALVGGALVGYHEQQLQKTPPLPQGQILVMPTSWTITGTFVRYFGTAANGVPTSGSANVSETVADQLRQLHEPVSVTVKKIPIRLSGARNEYEFDYANYAWAQAHQAYQQPTEPLVWRIRPAQNLSEWLYGVRAWLLRRIESLPAHVSRYAKGLLLGQVDGDADGMRQTFIALGIFHLFSVSGLHLFALIGAVYWLSDRLRIPKEAIDWALIFSLPALLSLIPPGAGILRAVWMRVGLSLNSRLHLNLGTVDVFSIVLAGNLLWRPLVLHTFGGQLTYLLTGVLMLLPEMPAWQLAWRLVGTSLPVVVAQTYRIHLLSGWFNWLLMPVFELAVMPLLVFVIIFPQTGLTNGLEWALTQGEKGLTGLANLPGLVVFGAVPGTLAIIGVIIFLISTAQHRLRYFIVWLAVAYVAANWHPQTRVIVFDVGQGDAILIEGANKSGTMLVDTGGRIFGTSTNPPALRVILNYLYARGYSHLDTLVLTHADADHVGDAAVLTEQIPVNMMISTPLAIDQPVIQKAAQGQVNQWRTVLAGDTIHAGLISMQVVAPKSTDATEKNADSIVLYGKIDNSNWLLTGDADAGVESRELIPQHLAVDYLKVGHHGSSTSSSPAFIDQWHLKAALISAGVNNRYGHPTPQTIATLEAAGDPWYNTATSGMLWIENAQLHQFLKE</sequence>
<evidence type="ECO:0000313" key="9">
    <source>
        <dbReference type="Proteomes" id="UP000051790"/>
    </source>
</evidence>
<keyword evidence="3 6" id="KW-0812">Transmembrane</keyword>
<evidence type="ECO:0000256" key="6">
    <source>
        <dbReference type="SAM" id="Phobius"/>
    </source>
</evidence>
<name>A0A0R1RGC8_9LACO</name>
<protein>
    <submittedName>
        <fullName evidence="8">Competence protein EC</fullName>
    </submittedName>
</protein>
<dbReference type="InterPro" id="IPR052159">
    <property type="entry name" value="Competence_DNA_uptake"/>
</dbReference>
<comment type="subcellular location">
    <subcellularLocation>
        <location evidence="1">Cell membrane</location>
        <topology evidence="1">Multi-pass membrane protein</topology>
    </subcellularLocation>
</comment>
<keyword evidence="2" id="KW-1003">Cell membrane</keyword>
<keyword evidence="4 6" id="KW-1133">Transmembrane helix</keyword>
<feature type="transmembrane region" description="Helical" evidence="6">
    <location>
        <begin position="41"/>
        <end position="57"/>
    </location>
</feature>
<feature type="transmembrane region" description="Helical" evidence="6">
    <location>
        <begin position="445"/>
        <end position="462"/>
    </location>
</feature>
<evidence type="ECO:0000259" key="7">
    <source>
        <dbReference type="SMART" id="SM00849"/>
    </source>
</evidence>
<feature type="domain" description="Metallo-beta-lactamase" evidence="7">
    <location>
        <begin position="474"/>
        <end position="673"/>
    </location>
</feature>
<dbReference type="SMART" id="SM00849">
    <property type="entry name" value="Lactamase_B"/>
    <property type="match status" value="1"/>
</dbReference>
<keyword evidence="9" id="KW-1185">Reference proteome</keyword>
<feature type="transmembrane region" description="Helical" evidence="6">
    <location>
        <begin position="255"/>
        <end position="278"/>
    </location>
</feature>
<dbReference type="InterPro" id="IPR004477">
    <property type="entry name" value="ComEC_N"/>
</dbReference>